<evidence type="ECO:0000313" key="2">
    <source>
        <dbReference type="EMBL" id="KAJ8964250.1"/>
    </source>
</evidence>
<dbReference type="EMBL" id="JANEYF010001409">
    <property type="protein sequence ID" value="KAJ8964250.1"/>
    <property type="molecule type" value="Genomic_DNA"/>
</dbReference>
<protein>
    <recommendedName>
        <fullName evidence="4">Histidine-rich glycoprotein-like</fullName>
    </recommendedName>
</protein>
<feature type="region of interest" description="Disordered" evidence="1">
    <location>
        <begin position="18"/>
        <end position="44"/>
    </location>
</feature>
<organism evidence="2 3">
    <name type="scientific">Rhamnusium bicolor</name>
    <dbReference type="NCBI Taxonomy" id="1586634"/>
    <lineage>
        <taxon>Eukaryota</taxon>
        <taxon>Metazoa</taxon>
        <taxon>Ecdysozoa</taxon>
        <taxon>Arthropoda</taxon>
        <taxon>Hexapoda</taxon>
        <taxon>Insecta</taxon>
        <taxon>Pterygota</taxon>
        <taxon>Neoptera</taxon>
        <taxon>Endopterygota</taxon>
        <taxon>Coleoptera</taxon>
        <taxon>Polyphaga</taxon>
        <taxon>Cucujiformia</taxon>
        <taxon>Chrysomeloidea</taxon>
        <taxon>Cerambycidae</taxon>
        <taxon>Lepturinae</taxon>
        <taxon>Rhagiini</taxon>
        <taxon>Rhamnusium</taxon>
    </lineage>
</organism>
<evidence type="ECO:0008006" key="4">
    <source>
        <dbReference type="Google" id="ProtNLM"/>
    </source>
</evidence>
<comment type="caution">
    <text evidence="2">The sequence shown here is derived from an EMBL/GenBank/DDBJ whole genome shotgun (WGS) entry which is preliminary data.</text>
</comment>
<feature type="compositionally biased region" description="Basic and acidic residues" evidence="1">
    <location>
        <begin position="34"/>
        <end position="44"/>
    </location>
</feature>
<evidence type="ECO:0000256" key="1">
    <source>
        <dbReference type="SAM" id="MobiDB-lite"/>
    </source>
</evidence>
<sequence>MAQFVTHIQPTLMEASHHHIPHPHHHKDHHKDHHGKEQYGSKEHHGMIVKSPHKVDHPHDIHYKDLHIGHSRDYPVLPHTPIEHHQDVEGHRSDHKRDSGHYVDSHGVPHSFELHFIDSQGIYRDYHGHGIEADDYYKDQHIEKEKHHKGRKEDKSPFKEDSTRPIPPQFIDLNPVHVENKHVSKLFLFLISSILIVKNVVMLIKPKPLIHISK</sequence>
<feature type="region of interest" description="Disordered" evidence="1">
    <location>
        <begin position="143"/>
        <end position="171"/>
    </location>
</feature>
<feature type="compositionally biased region" description="Basic and acidic residues" evidence="1">
    <location>
        <begin position="143"/>
        <end position="163"/>
    </location>
</feature>
<name>A0AAV8ZKT6_9CUCU</name>
<evidence type="ECO:0000313" key="3">
    <source>
        <dbReference type="Proteomes" id="UP001162156"/>
    </source>
</evidence>
<reference evidence="2" key="1">
    <citation type="journal article" date="2023" name="Insect Mol. Biol.">
        <title>Genome sequencing provides insights into the evolution of gene families encoding plant cell wall-degrading enzymes in longhorned beetles.</title>
        <authorList>
            <person name="Shin N.R."/>
            <person name="Okamura Y."/>
            <person name="Kirsch R."/>
            <person name="Pauchet Y."/>
        </authorList>
    </citation>
    <scope>NUCLEOTIDE SEQUENCE</scope>
    <source>
        <strain evidence="2">RBIC_L_NR</strain>
    </source>
</reference>
<gene>
    <name evidence="2" type="ORF">NQ314_005026</name>
</gene>
<dbReference type="AlphaFoldDB" id="A0AAV8ZKT6"/>
<feature type="compositionally biased region" description="Basic residues" evidence="1">
    <location>
        <begin position="18"/>
        <end position="33"/>
    </location>
</feature>
<dbReference type="Proteomes" id="UP001162156">
    <property type="component" value="Unassembled WGS sequence"/>
</dbReference>
<keyword evidence="3" id="KW-1185">Reference proteome</keyword>
<proteinExistence type="predicted"/>
<accession>A0AAV8ZKT6</accession>